<organism evidence="10 11">
    <name type="scientific">Natrinema zhouii</name>
    <dbReference type="NCBI Taxonomy" id="1710539"/>
    <lineage>
        <taxon>Archaea</taxon>
        <taxon>Methanobacteriati</taxon>
        <taxon>Methanobacteriota</taxon>
        <taxon>Stenosarchaea group</taxon>
        <taxon>Halobacteria</taxon>
        <taxon>Halobacteriales</taxon>
        <taxon>Natrialbaceae</taxon>
        <taxon>Natrinema</taxon>
    </lineage>
</organism>
<dbReference type="EC" id="2.7.13.3" evidence="2"/>
<dbReference type="RefSeq" id="WP_180842138.1">
    <property type="nucleotide sequence ID" value="NZ_CP059154.1"/>
</dbReference>
<feature type="transmembrane region" description="Helical" evidence="8">
    <location>
        <begin position="15"/>
        <end position="33"/>
    </location>
</feature>
<dbReference type="OrthoDB" id="106630at2157"/>
<reference evidence="10 11" key="1">
    <citation type="submission" date="2020-07" db="EMBL/GenBank/DDBJ databases">
        <title>Natrinema (YPL30) sp. nov. and Haloterrigena xxxxxx (YPL8) sp. nov., isolated from a salt mine.</title>
        <authorList>
            <person name="Cui H."/>
        </authorList>
    </citation>
    <scope>NUCLEOTIDE SEQUENCE [LARGE SCALE GENOMIC DNA]</scope>
    <source>
        <strain evidence="10 11">YPL13</strain>
    </source>
</reference>
<dbReference type="AlphaFoldDB" id="A0A7D6H7T8"/>
<keyword evidence="5 10" id="KW-0418">Kinase</keyword>
<feature type="transmembrane region" description="Helical" evidence="8">
    <location>
        <begin position="75"/>
        <end position="99"/>
    </location>
</feature>
<dbReference type="KEGG" id="nay:HYG81_04995"/>
<dbReference type="EMBL" id="CP059154">
    <property type="protein sequence ID" value="QLK26968.1"/>
    <property type="molecule type" value="Genomic_DNA"/>
</dbReference>
<feature type="transmembrane region" description="Helical" evidence="8">
    <location>
        <begin position="111"/>
        <end position="133"/>
    </location>
</feature>
<evidence type="ECO:0000256" key="5">
    <source>
        <dbReference type="ARBA" id="ARBA00022777"/>
    </source>
</evidence>
<name>A0A7D6H7T8_9EURY</name>
<dbReference type="GO" id="GO:0000155">
    <property type="term" value="F:phosphorelay sensor kinase activity"/>
    <property type="evidence" value="ECO:0007669"/>
    <property type="project" value="InterPro"/>
</dbReference>
<feature type="region of interest" description="Disordered" evidence="7">
    <location>
        <begin position="376"/>
        <end position="401"/>
    </location>
</feature>
<evidence type="ECO:0000256" key="8">
    <source>
        <dbReference type="SAM" id="Phobius"/>
    </source>
</evidence>
<dbReference type="InterPro" id="IPR005467">
    <property type="entry name" value="His_kinase_dom"/>
</dbReference>
<keyword evidence="8" id="KW-1133">Transmembrane helix</keyword>
<dbReference type="SMART" id="SM00388">
    <property type="entry name" value="HisKA"/>
    <property type="match status" value="1"/>
</dbReference>
<sequence>MVNWRRVPFPVRGRWAITALGALYVALAFGWALSQLTAGKPVSNVTLVSTFIGVPGLVLLYGSYRLPRTDVRPEFYPTVTNWCLGGLGLLLGILALYQLEPAESVSDPVRAVLVLTAFGSAAGFGVGLHDALAKTQAFEVERRNRELRQTKERLDETVARLEAANSEFEASNERLEQFAYAASHDLQEPLRMITSYLTLVEDRYGDDLDQDGEEFIDYAVDGAERMREMIDGLLEYSRVETQGDPFEPVELEDVFAAVRKDLEVRIAESDATVEIGPLPRVEGDSNQLRQLFQNLLSNALEYSGDEPPRVDITSERNGSNWTIAIEDEGIGIDPADADRIFEVFQRLHGREEYEGTGIGLALCKRIVERHGGEIRVDSEPSEGATFSFTLPAAKPRDGPGQ</sequence>
<dbReference type="FunFam" id="3.30.565.10:FF:000006">
    <property type="entry name" value="Sensor histidine kinase WalK"/>
    <property type="match status" value="1"/>
</dbReference>
<feature type="coiled-coil region" evidence="6">
    <location>
        <begin position="137"/>
        <end position="178"/>
    </location>
</feature>
<evidence type="ECO:0000256" key="6">
    <source>
        <dbReference type="SAM" id="Coils"/>
    </source>
</evidence>
<dbReference type="SUPFAM" id="SSF55874">
    <property type="entry name" value="ATPase domain of HSP90 chaperone/DNA topoisomerase II/histidine kinase"/>
    <property type="match status" value="1"/>
</dbReference>
<evidence type="ECO:0000259" key="9">
    <source>
        <dbReference type="PROSITE" id="PS50109"/>
    </source>
</evidence>
<dbReference type="CDD" id="cd00082">
    <property type="entry name" value="HisKA"/>
    <property type="match status" value="1"/>
</dbReference>
<dbReference type="InterPro" id="IPR036890">
    <property type="entry name" value="HATPase_C_sf"/>
</dbReference>
<protein>
    <recommendedName>
        <fullName evidence="2">histidine kinase</fullName>
        <ecNumber evidence="2">2.7.13.3</ecNumber>
    </recommendedName>
</protein>
<keyword evidence="6" id="KW-0175">Coiled coil</keyword>
<evidence type="ECO:0000256" key="2">
    <source>
        <dbReference type="ARBA" id="ARBA00012438"/>
    </source>
</evidence>
<accession>A0A7D6H7T8</accession>
<dbReference type="Proteomes" id="UP000510869">
    <property type="component" value="Chromosome"/>
</dbReference>
<dbReference type="InterPro" id="IPR003594">
    <property type="entry name" value="HATPase_dom"/>
</dbReference>
<feature type="domain" description="Histidine kinase" evidence="9">
    <location>
        <begin position="181"/>
        <end position="394"/>
    </location>
</feature>
<proteinExistence type="predicted"/>
<dbReference type="Gene3D" id="3.30.565.10">
    <property type="entry name" value="Histidine kinase-like ATPase, C-terminal domain"/>
    <property type="match status" value="1"/>
</dbReference>
<keyword evidence="11" id="KW-1185">Reference proteome</keyword>
<feature type="transmembrane region" description="Helical" evidence="8">
    <location>
        <begin position="45"/>
        <end position="63"/>
    </location>
</feature>
<dbReference type="Pfam" id="PF02518">
    <property type="entry name" value="HATPase_c"/>
    <property type="match status" value="1"/>
</dbReference>
<dbReference type="GeneID" id="56142538"/>
<dbReference type="PANTHER" id="PTHR43304:SF1">
    <property type="entry name" value="PAC DOMAIN-CONTAINING PROTEIN"/>
    <property type="match status" value="1"/>
</dbReference>
<dbReference type="PROSITE" id="PS50109">
    <property type="entry name" value="HIS_KIN"/>
    <property type="match status" value="1"/>
</dbReference>
<dbReference type="SUPFAM" id="SSF47384">
    <property type="entry name" value="Homodimeric domain of signal transducing histidine kinase"/>
    <property type="match status" value="1"/>
</dbReference>
<keyword evidence="8" id="KW-0472">Membrane</keyword>
<evidence type="ECO:0000256" key="4">
    <source>
        <dbReference type="ARBA" id="ARBA00022679"/>
    </source>
</evidence>
<dbReference type="InterPro" id="IPR036097">
    <property type="entry name" value="HisK_dim/P_sf"/>
</dbReference>
<dbReference type="Pfam" id="PF00512">
    <property type="entry name" value="HisKA"/>
    <property type="match status" value="1"/>
</dbReference>
<dbReference type="InterPro" id="IPR003661">
    <property type="entry name" value="HisK_dim/P_dom"/>
</dbReference>
<evidence type="ECO:0000313" key="11">
    <source>
        <dbReference type="Proteomes" id="UP000510869"/>
    </source>
</evidence>
<dbReference type="PANTHER" id="PTHR43304">
    <property type="entry name" value="PHYTOCHROME-LIKE PROTEIN CPH1"/>
    <property type="match status" value="1"/>
</dbReference>
<dbReference type="InterPro" id="IPR052162">
    <property type="entry name" value="Sensor_kinase/Photoreceptor"/>
</dbReference>
<comment type="catalytic activity">
    <reaction evidence="1">
        <text>ATP + protein L-histidine = ADP + protein N-phospho-L-histidine.</text>
        <dbReference type="EC" id="2.7.13.3"/>
    </reaction>
</comment>
<dbReference type="PRINTS" id="PR00344">
    <property type="entry name" value="BCTRLSENSOR"/>
</dbReference>
<dbReference type="Gene3D" id="1.10.287.130">
    <property type="match status" value="1"/>
</dbReference>
<keyword evidence="8" id="KW-0812">Transmembrane</keyword>
<dbReference type="InterPro" id="IPR004358">
    <property type="entry name" value="Sig_transdc_His_kin-like_C"/>
</dbReference>
<keyword evidence="3" id="KW-0597">Phosphoprotein</keyword>
<evidence type="ECO:0000313" key="10">
    <source>
        <dbReference type="EMBL" id="QLK26968.1"/>
    </source>
</evidence>
<keyword evidence="4" id="KW-0808">Transferase</keyword>
<dbReference type="Pfam" id="PF16926">
    <property type="entry name" value="HisKA_4TM"/>
    <property type="match status" value="1"/>
</dbReference>
<dbReference type="SMART" id="SM00387">
    <property type="entry name" value="HATPase_c"/>
    <property type="match status" value="1"/>
</dbReference>
<evidence type="ECO:0000256" key="7">
    <source>
        <dbReference type="SAM" id="MobiDB-lite"/>
    </source>
</evidence>
<evidence type="ECO:0000256" key="1">
    <source>
        <dbReference type="ARBA" id="ARBA00000085"/>
    </source>
</evidence>
<evidence type="ECO:0000256" key="3">
    <source>
        <dbReference type="ARBA" id="ARBA00022553"/>
    </source>
</evidence>
<dbReference type="InterPro" id="IPR031623">
    <property type="entry name" value="HisKA_4TM"/>
</dbReference>
<gene>
    <name evidence="10" type="ORF">HYG81_04995</name>
</gene>